<dbReference type="Pfam" id="PF18883">
    <property type="entry name" value="AC_1"/>
    <property type="match status" value="1"/>
</dbReference>
<name>A0A6N2XGY7_CITAM</name>
<dbReference type="Pfam" id="PF12951">
    <property type="entry name" value="PATR"/>
    <property type="match status" value="3"/>
</dbReference>
<dbReference type="NCBIfam" id="TIGR01414">
    <property type="entry name" value="autotrans_barl"/>
    <property type="match status" value="1"/>
</dbReference>
<dbReference type="SUPFAM" id="SSF51126">
    <property type="entry name" value="Pectin lyase-like"/>
    <property type="match status" value="1"/>
</dbReference>
<dbReference type="InterPro" id="IPR012332">
    <property type="entry name" value="Autotransporter_pectin_lyase_C"/>
</dbReference>
<dbReference type="Pfam" id="PF13018">
    <property type="entry name" value="ESPR"/>
    <property type="match status" value="1"/>
</dbReference>
<dbReference type="SMART" id="SM00869">
    <property type="entry name" value="Autotransporter"/>
    <property type="match status" value="1"/>
</dbReference>
<keyword evidence="1" id="KW-0732">Signal</keyword>
<dbReference type="CDD" id="cd01344">
    <property type="entry name" value="PL2_Passenger_AT"/>
    <property type="match status" value="1"/>
</dbReference>
<dbReference type="InterPro" id="IPR050909">
    <property type="entry name" value="Bact_Autotransporter_VF"/>
</dbReference>
<proteinExistence type="predicted"/>
<dbReference type="PANTHER" id="PTHR12338">
    <property type="entry name" value="AUTOTRANSPORTER"/>
    <property type="match status" value="1"/>
</dbReference>
<dbReference type="InterPro" id="IPR030895">
    <property type="entry name" value="T5SS_PEPC_rpt"/>
</dbReference>
<dbReference type="EMBL" id="CACRTI010000020">
    <property type="protein sequence ID" value="VYT53363.1"/>
    <property type="molecule type" value="Genomic_DNA"/>
</dbReference>
<dbReference type="Pfam" id="PF03797">
    <property type="entry name" value="Autotransporter"/>
    <property type="match status" value="1"/>
</dbReference>
<accession>A0A6N2XGY7</accession>
<dbReference type="InterPro" id="IPR013425">
    <property type="entry name" value="Autotrns_rpt"/>
</dbReference>
<dbReference type="PANTHER" id="PTHR12338:SF5">
    <property type="entry name" value="ANTIGEN 43-RELATED"/>
    <property type="match status" value="1"/>
</dbReference>
<sequence length="1548" mass="157596">MNTNYRVIWNEVLKVFQVCSELVRGKSQSSTHSSLKTTSSSAQQHHALQPLFKRSALSLLLLASLPAYSAIIDNGEVVNVATGYSLDYYTFIGMNGVGTLNILAGGVVAGSDVYKLIIGDNTQANGTVNVDGSGSSLRSGAMTIAEYGVGTMTISNAAVVNTSGLGVLGGSNGSHGSVTIRSGGLWNLVNPSGALQDLNIGYGGTGVINIEEGGALNAGMTTIGSFEAGVGTVSVSGQNSTMSTGALRVGDYGSGTLNISDSAIVRSSADSMLGRSPAGYGRVNISNGGEWRIADASDVTKKLNVGHSATGILDIQSGGKVVASAVSLAANGGEGTVNINGAGSRLDATSATVGAVGDGTLNLSNSGALNLNGKLFIAQNASSTGVVNIGAAQGQAAAGAGVISGVTGVTFGSGTGSLVLNHTTNDPSTAGGYQLAMPITGQGTIVHQAGHTVLTGDNTYSGKTLVNGGTLTSALQSSANRTGLGSSEVTIGSDGTLEIVGATDTSTNDFAFSNVLNGTGLMSVNLYAGDDVFSFTPAVGNSFRGAVELRNSTFALSGTNASSLAQSLLISSAGNTTTVSGTQDLTGLLFNGGTLAFDVTLPGSTISDSLVSVNTLVAGAAGVMYNGREHQADGTGTVKVNLADPWNDTGAAANPDTTANLLQQDDTGIGVQLVKASIVLGSGGSLTLADQNGAPIAGDKTLQIAQNGTTVANGQYGFRLTTAPGNGLYVNYGLKALDILSGQTLVLSPYAGATGAGADMSATISGSGNLAVNTADVVSLSNGLNDYSGATQVQAGTLRTDADGALGETSELHISSGATADLNGTTQTAGTLTGQSNSTLVLNGGSLTLSNGGLSEGSLTGSGALNVNGGLLTIDGANAALTAKTTISSGAEMSVNDVLGAGSGDIVDGGTLTLNGVVGTLTNTLSGAGGIDVANMSDVVVSGDNSGFSGLFNIDADNKLTVSEQQNLGTASVTDNGLLTVATDTNWTLDNAISGTGNLTKTGSGVLTLKQDLASWTGTTDILDGEIALGSDADSAVDMANQQVNIHDGATLSGYGRTAGDVDVMSGGTMQVSDFTVGGNLTHSGTVILGRSGMQPGNHLDVNGNYHGNDGLMVFNTALGGDDSATDKLTVHGDTSGNTRVDVNNVGGIGAQTRNGIELVQVEGNSAGQFALTRGSVEAGAYVYTLAKGTGEAAKNWYLTSKWNGVIDSDNPPVVDPRTVDVLRPEAGSYTSNISAANTLFAHRLHDRLGEPQYSNALQDEGLAGSMWMRHVGGHERSTAGDGQLKTQSNHYVLQLGGDIAQWSMDGLDRWHLGVMGGYANEHSNTQSNRAGYGSDGRTSGYSAGLYGTWYQNAVDNTGAYVDSWLLYNWFDNTVDADERESDSYDSKGLTASLEAGYTLKAGTFSGSQGSLNTWYIQPQAQITWMGVKSDSHTRHDGARIETEGDGNIQTRLGVKTYLNSHHKMDDGQQREFQPYVEVNWIHNTESFGVKMDGVKISRDGARNLGEVRTGVEGKLNNRLSVWGNVGVQLGDKGYSDTQGMLGVKYSW</sequence>
<dbReference type="Gene3D" id="2.160.20.20">
    <property type="match status" value="1"/>
</dbReference>
<evidence type="ECO:0000256" key="1">
    <source>
        <dbReference type="ARBA" id="ARBA00022729"/>
    </source>
</evidence>
<protein>
    <submittedName>
        <fullName evidence="4">AIDA-I autotransporter</fullName>
    </submittedName>
</protein>
<feature type="domain" description="Autotransporter" evidence="3">
    <location>
        <begin position="1260"/>
        <end position="1548"/>
    </location>
</feature>
<dbReference type="PROSITE" id="PS51208">
    <property type="entry name" value="AUTOTRANSPORTER"/>
    <property type="match status" value="1"/>
</dbReference>
<evidence type="ECO:0000256" key="2">
    <source>
        <dbReference type="ARBA" id="ARBA00023026"/>
    </source>
</evidence>
<dbReference type="InterPro" id="IPR005546">
    <property type="entry name" value="Autotransporte_beta"/>
</dbReference>
<dbReference type="Gene3D" id="2.40.128.130">
    <property type="entry name" value="Autotransporter beta-domain"/>
    <property type="match status" value="1"/>
</dbReference>
<dbReference type="GO" id="GO:0019867">
    <property type="term" value="C:outer membrane"/>
    <property type="evidence" value="ECO:0007669"/>
    <property type="project" value="InterPro"/>
</dbReference>
<organism evidence="4">
    <name type="scientific">Citrobacter amalonaticus</name>
    <dbReference type="NCBI Taxonomy" id="35703"/>
    <lineage>
        <taxon>Bacteria</taxon>
        <taxon>Pseudomonadati</taxon>
        <taxon>Pseudomonadota</taxon>
        <taxon>Gammaproteobacteria</taxon>
        <taxon>Enterobacterales</taxon>
        <taxon>Enterobacteriaceae</taxon>
        <taxon>Citrobacter</taxon>
    </lineage>
</organism>
<evidence type="ECO:0000259" key="3">
    <source>
        <dbReference type="PROSITE" id="PS51208"/>
    </source>
</evidence>
<dbReference type="InterPro" id="IPR024973">
    <property type="entry name" value="ESPR"/>
</dbReference>
<evidence type="ECO:0000313" key="4">
    <source>
        <dbReference type="EMBL" id="VYT53363.1"/>
    </source>
</evidence>
<dbReference type="RefSeq" id="WP_156595710.1">
    <property type="nucleotide sequence ID" value="NZ_CACRTI010000020.1"/>
</dbReference>
<dbReference type="SUPFAM" id="SSF103515">
    <property type="entry name" value="Autotransporter"/>
    <property type="match status" value="1"/>
</dbReference>
<dbReference type="InterPro" id="IPR036709">
    <property type="entry name" value="Autotransporte_beta_dom_sf"/>
</dbReference>
<dbReference type="NCBIfam" id="TIGR04393">
    <property type="entry name" value="rpt_T5SS_PEPC"/>
    <property type="match status" value="3"/>
</dbReference>
<dbReference type="InterPro" id="IPR006315">
    <property type="entry name" value="OM_autotransptr_brl_dom"/>
</dbReference>
<reference evidence="4" key="1">
    <citation type="submission" date="2019-11" db="EMBL/GenBank/DDBJ databases">
        <authorList>
            <person name="Feng L."/>
        </authorList>
    </citation>
    <scope>NUCLEOTIDE SEQUENCE</scope>
    <source>
        <strain evidence="4">CAmalonaticusLFYP1</strain>
    </source>
</reference>
<gene>
    <name evidence="4" type="primary">aidA-I</name>
    <name evidence="4" type="ORF">CALFYP1_01041</name>
</gene>
<dbReference type="NCBIfam" id="TIGR02601">
    <property type="entry name" value="autotrns_rpt"/>
    <property type="match status" value="1"/>
</dbReference>
<keyword evidence="2" id="KW-0843">Virulence</keyword>
<dbReference type="InterPro" id="IPR011050">
    <property type="entry name" value="Pectin_lyase_fold/virulence"/>
</dbReference>
<dbReference type="InterPro" id="IPR043990">
    <property type="entry name" value="AC_1"/>
</dbReference>